<gene>
    <name evidence="1" type="ORF">HAP95_02905</name>
</gene>
<proteinExistence type="predicted"/>
<keyword evidence="2" id="KW-1185">Reference proteome</keyword>
<organism evidence="1 2">
    <name type="scientific">Acidithiobacillus sulfurivorans</name>
    <dbReference type="NCBI Taxonomy" id="1958756"/>
    <lineage>
        <taxon>Bacteria</taxon>
        <taxon>Pseudomonadati</taxon>
        <taxon>Pseudomonadota</taxon>
        <taxon>Acidithiobacillia</taxon>
        <taxon>Acidithiobacillales</taxon>
        <taxon>Acidithiobacillaceae</taxon>
        <taxon>Acidithiobacillus</taxon>
    </lineage>
</organism>
<name>A0ABS5ZVF6_9PROT</name>
<comment type="caution">
    <text evidence="1">The sequence shown here is derived from an EMBL/GenBank/DDBJ whole genome shotgun (WGS) entry which is preliminary data.</text>
</comment>
<dbReference type="Proteomes" id="UP000755654">
    <property type="component" value="Unassembled WGS sequence"/>
</dbReference>
<dbReference type="RefSeq" id="WP_215882865.1">
    <property type="nucleotide sequence ID" value="NZ_JAAOMP010000031.1"/>
</dbReference>
<sequence length="72" mass="7927">MPQDALQGKHDALVGVFTTARWLRCWLPVQPASWFTVPSPFPCNSAGVTVTTPAKENPLTKLVQGLRLPDRI</sequence>
<accession>A0ABS5ZVF6</accession>
<evidence type="ECO:0000313" key="2">
    <source>
        <dbReference type="Proteomes" id="UP000755654"/>
    </source>
</evidence>
<evidence type="ECO:0000313" key="1">
    <source>
        <dbReference type="EMBL" id="MBU2759129.1"/>
    </source>
</evidence>
<dbReference type="EMBL" id="JAAOMP010000031">
    <property type="protein sequence ID" value="MBU2759129.1"/>
    <property type="molecule type" value="Genomic_DNA"/>
</dbReference>
<protein>
    <submittedName>
        <fullName evidence="1">Uncharacterized protein</fullName>
    </submittedName>
</protein>
<reference evidence="1 2" key="1">
    <citation type="journal article" date="2021" name="ISME J.">
        <title>Genomic evolution of the class Acidithiobacillia: deep-branching Proteobacteria living in extreme acidic conditions.</title>
        <authorList>
            <person name="Moya-Beltran A."/>
            <person name="Beard S."/>
            <person name="Rojas-Villalobos C."/>
            <person name="Issotta F."/>
            <person name="Gallardo Y."/>
            <person name="Ulloa R."/>
            <person name="Giaveno A."/>
            <person name="Degli Esposti M."/>
            <person name="Johnson D.B."/>
            <person name="Quatrini R."/>
        </authorList>
    </citation>
    <scope>NUCLEOTIDE SEQUENCE [LARGE SCALE GENOMIC DNA]</scope>
    <source>
        <strain evidence="1 2">RW2</strain>
    </source>
</reference>